<evidence type="ECO:0000313" key="1">
    <source>
        <dbReference type="EMBL" id="TQJ05089.1"/>
    </source>
</evidence>
<protein>
    <submittedName>
        <fullName evidence="1">Thymidylate kinase</fullName>
    </submittedName>
</protein>
<dbReference type="RefSeq" id="WP_170220918.1">
    <property type="nucleotide sequence ID" value="NZ_VFML01000001.1"/>
</dbReference>
<reference evidence="1 2" key="1">
    <citation type="submission" date="2019-06" db="EMBL/GenBank/DDBJ databases">
        <title>Sequencing the genomes of 1000 actinobacteria strains.</title>
        <authorList>
            <person name="Klenk H.-P."/>
        </authorList>
    </citation>
    <scope>NUCLEOTIDE SEQUENCE [LARGE SCALE GENOMIC DNA]</scope>
    <source>
        <strain evidence="1 2">DSM 45679</strain>
    </source>
</reference>
<dbReference type="Proteomes" id="UP000320876">
    <property type="component" value="Unassembled WGS sequence"/>
</dbReference>
<dbReference type="InterPro" id="IPR027417">
    <property type="entry name" value="P-loop_NTPase"/>
</dbReference>
<dbReference type="AlphaFoldDB" id="A0A542DPR8"/>
<name>A0A542DPR8_AMYCI</name>
<dbReference type="SUPFAM" id="SSF52540">
    <property type="entry name" value="P-loop containing nucleoside triphosphate hydrolases"/>
    <property type="match status" value="1"/>
</dbReference>
<keyword evidence="2" id="KW-1185">Reference proteome</keyword>
<dbReference type="Gene3D" id="3.40.50.300">
    <property type="entry name" value="P-loop containing nucleotide triphosphate hydrolases"/>
    <property type="match status" value="1"/>
</dbReference>
<accession>A0A542DPR8</accession>
<dbReference type="EMBL" id="VFML01000001">
    <property type="protein sequence ID" value="TQJ05089.1"/>
    <property type="molecule type" value="Genomic_DNA"/>
</dbReference>
<keyword evidence="1" id="KW-0808">Transferase</keyword>
<organism evidence="1 2">
    <name type="scientific">Amycolatopsis cihanbeyliensis</name>
    <dbReference type="NCBI Taxonomy" id="1128664"/>
    <lineage>
        <taxon>Bacteria</taxon>
        <taxon>Bacillati</taxon>
        <taxon>Actinomycetota</taxon>
        <taxon>Actinomycetes</taxon>
        <taxon>Pseudonocardiales</taxon>
        <taxon>Pseudonocardiaceae</taxon>
        <taxon>Amycolatopsis</taxon>
    </lineage>
</organism>
<evidence type="ECO:0000313" key="2">
    <source>
        <dbReference type="Proteomes" id="UP000320876"/>
    </source>
</evidence>
<proteinExistence type="predicted"/>
<dbReference type="GO" id="GO:0016301">
    <property type="term" value="F:kinase activity"/>
    <property type="evidence" value="ECO:0007669"/>
    <property type="project" value="UniProtKB-KW"/>
</dbReference>
<comment type="caution">
    <text evidence="1">The sequence shown here is derived from an EMBL/GenBank/DDBJ whole genome shotgun (WGS) entry which is preliminary data.</text>
</comment>
<sequence length="247" mass="27781">MAANLLSSRYGRLVSMDGVWGAGKTTNARRLAEHLTDQGFTTTVLHDGLHGGFIDELSDYLDTQPLRRRDGEGGYDQPHHATVDVLLRLCREAYHHVHHYAPTLAGHDVVILDRGLYTKLAYALTVLAEQHPGVPRETHLAQWRAVTGPWLREPDLAFHLDQPWQQARDRAVARTRARGVAQPKSGSRERELFLPSYDASLRWVAQQHPHTIVPITIGDREPRDVLTEIAARTEQLLRIPASAGENR</sequence>
<gene>
    <name evidence="1" type="ORF">FB471_4912</name>
</gene>
<keyword evidence="1" id="KW-0418">Kinase</keyword>